<sequence length="147" mass="16168">MRDKLDPADPALRGYEASVRGYAETRLHLWVSACLEDDVQDLDRMIVTAPDSLRSKFCCYDVMADEIEVVVPTHLVGDCGQADAGRPLISHQAYHWDFSLRSRSAALVGATLEKAAVHQGLLADKSASAYLGRMQRPAFPLPHQMGS</sequence>
<dbReference type="EMBL" id="JAESHT010000026">
    <property type="protein sequence ID" value="MBL3675464.1"/>
    <property type="molecule type" value="Genomic_DNA"/>
</dbReference>
<evidence type="ECO:0000313" key="1">
    <source>
        <dbReference type="EMBL" id="MBL3675464.1"/>
    </source>
</evidence>
<comment type="caution">
    <text evidence="1">The sequence shown here is derived from an EMBL/GenBank/DDBJ whole genome shotgun (WGS) entry which is preliminary data.</text>
</comment>
<proteinExistence type="predicted"/>
<dbReference type="RefSeq" id="WP_191312629.1">
    <property type="nucleotide sequence ID" value="NZ_BNCL01000028.1"/>
</dbReference>
<evidence type="ECO:0000313" key="2">
    <source>
        <dbReference type="Proteomes" id="UP000644749"/>
    </source>
</evidence>
<accession>A0ABS1SAA5</accession>
<protein>
    <submittedName>
        <fullName evidence="1">Uncharacterized protein</fullName>
    </submittedName>
</protein>
<reference evidence="1 2" key="1">
    <citation type="submission" date="2021-01" db="EMBL/GenBank/DDBJ databases">
        <title>011410 draft genome.</title>
        <authorList>
            <person name="Lang L."/>
        </authorList>
    </citation>
    <scope>NUCLEOTIDE SEQUENCE [LARGE SCALE GENOMIC DNA]</scope>
    <source>
        <strain evidence="1 2">KCTC 42845</strain>
    </source>
</reference>
<gene>
    <name evidence="1" type="ORF">JL111_18490</name>
</gene>
<organism evidence="1 2">
    <name type="scientific">Paracoccus aerius</name>
    <dbReference type="NCBI Taxonomy" id="1915382"/>
    <lineage>
        <taxon>Bacteria</taxon>
        <taxon>Pseudomonadati</taxon>
        <taxon>Pseudomonadota</taxon>
        <taxon>Alphaproteobacteria</taxon>
        <taxon>Rhodobacterales</taxon>
        <taxon>Paracoccaceae</taxon>
        <taxon>Paracoccus</taxon>
    </lineage>
</organism>
<dbReference type="Proteomes" id="UP000644749">
    <property type="component" value="Unassembled WGS sequence"/>
</dbReference>
<name>A0ABS1SAA5_9RHOB</name>
<keyword evidence="2" id="KW-1185">Reference proteome</keyword>